<evidence type="ECO:0008006" key="4">
    <source>
        <dbReference type="Google" id="ProtNLM"/>
    </source>
</evidence>
<dbReference type="RefSeq" id="WP_088663281.1">
    <property type="nucleotide sequence ID" value="NZ_CP021404.1"/>
</dbReference>
<protein>
    <recommendedName>
        <fullName evidence="4">Beta-barrel assembly complex subunit BamF</fullName>
    </recommendedName>
</protein>
<dbReference type="AlphaFoldDB" id="A0A291LX46"/>
<proteinExistence type="predicted"/>
<accession>A0A291LX46</accession>
<keyword evidence="1" id="KW-0732">Signal</keyword>
<dbReference type="EMBL" id="CP021404">
    <property type="protein sequence ID" value="ATI41279.1"/>
    <property type="molecule type" value="Genomic_DNA"/>
</dbReference>
<evidence type="ECO:0000256" key="1">
    <source>
        <dbReference type="SAM" id="SignalP"/>
    </source>
</evidence>
<dbReference type="Proteomes" id="UP000219050">
    <property type="component" value="Chromosome"/>
</dbReference>
<reference evidence="2 3" key="1">
    <citation type="submission" date="2017-05" db="EMBL/GenBank/DDBJ databases">
        <title>Comparative genomic and metabolic analysis of manganese-oxidizing mechanisms in Celeribater manganoxidans DY25T: its adaption to the environment of polymetallic nodule.</title>
        <authorList>
            <person name="Wang X."/>
        </authorList>
    </citation>
    <scope>NUCLEOTIDE SEQUENCE [LARGE SCALE GENOMIC DNA]</scope>
    <source>
        <strain evidence="2 3">DY25</strain>
    </source>
</reference>
<sequence>MPRALPILTLCLAPLLAGCTEFPELDAAITPEARQAAYPTLLPIDQITGPAYQTRITGNEVAELETAGAAHERRADYLRTRPIE</sequence>
<gene>
    <name evidence="2" type="ORF">CBW24_04195</name>
</gene>
<evidence type="ECO:0000313" key="3">
    <source>
        <dbReference type="Proteomes" id="UP000219050"/>
    </source>
</evidence>
<evidence type="ECO:0000313" key="2">
    <source>
        <dbReference type="EMBL" id="ATI41279.1"/>
    </source>
</evidence>
<dbReference type="OrthoDB" id="7872359at2"/>
<dbReference type="KEGG" id="cmag:CBW24_04195"/>
<keyword evidence="3" id="KW-1185">Reference proteome</keyword>
<feature type="chain" id="PRO_5013285010" description="Beta-barrel assembly complex subunit BamF" evidence="1">
    <location>
        <begin position="20"/>
        <end position="84"/>
    </location>
</feature>
<dbReference type="PROSITE" id="PS51257">
    <property type="entry name" value="PROKAR_LIPOPROTEIN"/>
    <property type="match status" value="1"/>
</dbReference>
<name>A0A291LX46_9RHOB</name>
<feature type="signal peptide" evidence="1">
    <location>
        <begin position="1"/>
        <end position="19"/>
    </location>
</feature>
<organism evidence="2 3">
    <name type="scientific">Pacificitalea manganoxidans</name>
    <dbReference type="NCBI Taxonomy" id="1411902"/>
    <lineage>
        <taxon>Bacteria</taxon>
        <taxon>Pseudomonadati</taxon>
        <taxon>Pseudomonadota</taxon>
        <taxon>Alphaproteobacteria</taxon>
        <taxon>Rhodobacterales</taxon>
        <taxon>Paracoccaceae</taxon>
        <taxon>Pacificitalea</taxon>
    </lineage>
</organism>